<dbReference type="AlphaFoldDB" id="A0A4R7PFK0"/>
<evidence type="ECO:0000313" key="7">
    <source>
        <dbReference type="Proteomes" id="UP000295341"/>
    </source>
</evidence>
<dbReference type="Pfam" id="PF07238">
    <property type="entry name" value="PilZ"/>
    <property type="match status" value="1"/>
</dbReference>
<keyword evidence="7" id="KW-1185">Reference proteome</keyword>
<evidence type="ECO:0000256" key="2">
    <source>
        <dbReference type="ARBA" id="ARBA00022741"/>
    </source>
</evidence>
<reference evidence="6 7" key="1">
    <citation type="submission" date="2019-03" db="EMBL/GenBank/DDBJ databases">
        <title>Genomic Encyclopedia of Type Strains, Phase IV (KMG-IV): sequencing the most valuable type-strain genomes for metagenomic binning, comparative biology and taxonomic classification.</title>
        <authorList>
            <person name="Goeker M."/>
        </authorList>
    </citation>
    <scope>NUCLEOTIDE SEQUENCE [LARGE SCALE GENOMIC DNA]</scope>
    <source>
        <strain evidence="6 7">DSM 26377</strain>
    </source>
</reference>
<keyword evidence="3" id="KW-0975">Bacterial flagellum</keyword>
<sequence length="239" mass="26353">MNLPLAPAAHDRAPGTGSDVVTDPRECWNLLAALQMLRAHLWLGRVGECSLGLSVIVALEPVTASFLIDALRDPDDLAPGTDLYFDTQVEGRRLRFECTLIEIVELDGGPAYRATDPRLVLDQQRRNAYRVRVPETLRLPAALGSGLQRAPARMLDLSTRGCSTRVESPLSVARGDTLQLQFKLGEFDLSCSATVRHIQRLAGASRIGMEFDLAEKTDAPSLDQAVARLQREILRRRQS</sequence>
<dbReference type="InterPro" id="IPR009926">
    <property type="entry name" value="T3SS_YcgR_PilZN"/>
</dbReference>
<dbReference type="Proteomes" id="UP000295341">
    <property type="component" value="Unassembled WGS sequence"/>
</dbReference>
<proteinExistence type="predicted"/>
<evidence type="ECO:0000256" key="3">
    <source>
        <dbReference type="ARBA" id="ARBA00023143"/>
    </source>
</evidence>
<evidence type="ECO:0000259" key="4">
    <source>
        <dbReference type="Pfam" id="PF07238"/>
    </source>
</evidence>
<dbReference type="Pfam" id="PF07317">
    <property type="entry name" value="PilZN"/>
    <property type="match status" value="1"/>
</dbReference>
<accession>A0A4R7PFK0</accession>
<feature type="domain" description="PilZ" evidence="4">
    <location>
        <begin position="124"/>
        <end position="218"/>
    </location>
</feature>
<dbReference type="RefSeq" id="WP_133880962.1">
    <property type="nucleotide sequence ID" value="NZ_MWIN01000001.1"/>
</dbReference>
<dbReference type="GO" id="GO:0035438">
    <property type="term" value="F:cyclic-di-GMP binding"/>
    <property type="evidence" value="ECO:0007669"/>
    <property type="project" value="InterPro"/>
</dbReference>
<dbReference type="EMBL" id="SOBT01000008">
    <property type="protein sequence ID" value="TDU32469.1"/>
    <property type="molecule type" value="Genomic_DNA"/>
</dbReference>
<comment type="caution">
    <text evidence="6">The sequence shown here is derived from an EMBL/GenBank/DDBJ whole genome shotgun (WGS) entry which is preliminary data.</text>
</comment>
<dbReference type="InterPro" id="IPR009875">
    <property type="entry name" value="PilZ_domain"/>
</dbReference>
<keyword evidence="1" id="KW-0973">c-di-GMP</keyword>
<evidence type="ECO:0000256" key="1">
    <source>
        <dbReference type="ARBA" id="ARBA00022636"/>
    </source>
</evidence>
<organism evidence="6 7">
    <name type="scientific">Panacagrimonas perspica</name>
    <dbReference type="NCBI Taxonomy" id="381431"/>
    <lineage>
        <taxon>Bacteria</taxon>
        <taxon>Pseudomonadati</taxon>
        <taxon>Pseudomonadota</taxon>
        <taxon>Gammaproteobacteria</taxon>
        <taxon>Nevskiales</taxon>
        <taxon>Nevskiaceae</taxon>
        <taxon>Panacagrimonas</taxon>
    </lineage>
</organism>
<protein>
    <submittedName>
        <fullName evidence="6">Regulator YcgR</fullName>
    </submittedName>
</protein>
<evidence type="ECO:0000313" key="6">
    <source>
        <dbReference type="EMBL" id="TDU32469.1"/>
    </source>
</evidence>
<dbReference type="Gene3D" id="2.40.10.220">
    <property type="entry name" value="predicted glycosyltransferase like domains"/>
    <property type="match status" value="1"/>
</dbReference>
<dbReference type="InterPro" id="IPR012349">
    <property type="entry name" value="Split_barrel_FMN-bd"/>
</dbReference>
<dbReference type="OrthoDB" id="6746848at2"/>
<feature type="domain" description="Type III secretion system flagellar brake protein YcgR PilZN" evidence="5">
    <location>
        <begin position="21"/>
        <end position="120"/>
    </location>
</feature>
<dbReference type="SUPFAM" id="SSF141371">
    <property type="entry name" value="PilZ domain-like"/>
    <property type="match status" value="1"/>
</dbReference>
<evidence type="ECO:0000259" key="5">
    <source>
        <dbReference type="Pfam" id="PF07317"/>
    </source>
</evidence>
<name>A0A4R7PFK0_9GAMM</name>
<gene>
    <name evidence="6" type="ORF">DFR24_1866</name>
</gene>
<dbReference type="Gene3D" id="2.30.110.10">
    <property type="entry name" value="Electron Transport, Fmn-binding Protein, Chain A"/>
    <property type="match status" value="1"/>
</dbReference>
<keyword evidence="2" id="KW-0547">Nucleotide-binding</keyword>